<dbReference type="GO" id="GO:0016887">
    <property type="term" value="F:ATP hydrolysis activity"/>
    <property type="evidence" value="ECO:0007669"/>
    <property type="project" value="InterPro"/>
</dbReference>
<dbReference type="SMART" id="SM00382">
    <property type="entry name" value="AAA"/>
    <property type="match status" value="1"/>
</dbReference>
<dbReference type="PROSITE" id="PS00211">
    <property type="entry name" value="ABC_TRANSPORTER_1"/>
    <property type="match status" value="1"/>
</dbReference>
<dbReference type="GO" id="GO:0005886">
    <property type="term" value="C:plasma membrane"/>
    <property type="evidence" value="ECO:0007669"/>
    <property type="project" value="UniProtKB-SubCell"/>
</dbReference>
<accession>A0A9D2N5V6</accession>
<dbReference type="Pfam" id="PF00664">
    <property type="entry name" value="ABC_membrane"/>
    <property type="match status" value="1"/>
</dbReference>
<proteinExistence type="predicted"/>
<dbReference type="Proteomes" id="UP000823893">
    <property type="component" value="Unassembled WGS sequence"/>
</dbReference>
<comment type="subcellular location">
    <subcellularLocation>
        <location evidence="1">Cell membrane</location>
        <topology evidence="1">Multi-pass membrane protein</topology>
    </subcellularLocation>
</comment>
<protein>
    <submittedName>
        <fullName evidence="11">ABC transporter ATP-binding protein/permease</fullName>
    </submittedName>
</protein>
<dbReference type="Pfam" id="PF00005">
    <property type="entry name" value="ABC_tran"/>
    <property type="match status" value="1"/>
</dbReference>
<reference evidence="11" key="2">
    <citation type="submission" date="2021-04" db="EMBL/GenBank/DDBJ databases">
        <authorList>
            <person name="Gilroy R."/>
        </authorList>
    </citation>
    <scope>NUCLEOTIDE SEQUENCE</scope>
    <source>
        <strain evidence="11">ChiSxjej6B18-287</strain>
    </source>
</reference>
<gene>
    <name evidence="11" type="ORF">H9935_06620</name>
</gene>
<keyword evidence="5 11" id="KW-0067">ATP-binding</keyword>
<dbReference type="InterPro" id="IPR017871">
    <property type="entry name" value="ABC_transporter-like_CS"/>
</dbReference>
<dbReference type="GO" id="GO:0015421">
    <property type="term" value="F:ABC-type oligopeptide transporter activity"/>
    <property type="evidence" value="ECO:0007669"/>
    <property type="project" value="TreeGrafter"/>
</dbReference>
<feature type="transmembrane region" description="Helical" evidence="8">
    <location>
        <begin position="158"/>
        <end position="175"/>
    </location>
</feature>
<name>A0A9D2N5V6_9FIRM</name>
<dbReference type="PANTHER" id="PTHR43394">
    <property type="entry name" value="ATP-DEPENDENT PERMEASE MDL1, MITOCHONDRIAL"/>
    <property type="match status" value="1"/>
</dbReference>
<dbReference type="AlphaFoldDB" id="A0A9D2N5V6"/>
<dbReference type="CDD" id="cd03254">
    <property type="entry name" value="ABCC_Glucan_exporter_like"/>
    <property type="match status" value="1"/>
</dbReference>
<keyword evidence="2" id="KW-0813">Transport</keyword>
<evidence type="ECO:0000313" key="12">
    <source>
        <dbReference type="Proteomes" id="UP000823893"/>
    </source>
</evidence>
<evidence type="ECO:0000256" key="5">
    <source>
        <dbReference type="ARBA" id="ARBA00022840"/>
    </source>
</evidence>
<dbReference type="PANTHER" id="PTHR43394:SF1">
    <property type="entry name" value="ATP-BINDING CASSETTE SUB-FAMILY B MEMBER 10, MITOCHONDRIAL"/>
    <property type="match status" value="1"/>
</dbReference>
<evidence type="ECO:0000256" key="8">
    <source>
        <dbReference type="SAM" id="Phobius"/>
    </source>
</evidence>
<keyword evidence="4" id="KW-0547">Nucleotide-binding</keyword>
<evidence type="ECO:0000259" key="9">
    <source>
        <dbReference type="PROSITE" id="PS50893"/>
    </source>
</evidence>
<feature type="transmembrane region" description="Helical" evidence="8">
    <location>
        <begin position="31"/>
        <end position="56"/>
    </location>
</feature>
<reference evidence="11" key="1">
    <citation type="journal article" date="2021" name="PeerJ">
        <title>Extensive microbial diversity within the chicken gut microbiome revealed by metagenomics and culture.</title>
        <authorList>
            <person name="Gilroy R."/>
            <person name="Ravi A."/>
            <person name="Getino M."/>
            <person name="Pursley I."/>
            <person name="Horton D.L."/>
            <person name="Alikhan N.F."/>
            <person name="Baker D."/>
            <person name="Gharbi K."/>
            <person name="Hall N."/>
            <person name="Watson M."/>
            <person name="Adriaenssens E.M."/>
            <person name="Foster-Nyarko E."/>
            <person name="Jarju S."/>
            <person name="Secka A."/>
            <person name="Antonio M."/>
            <person name="Oren A."/>
            <person name="Chaudhuri R.R."/>
            <person name="La Ragione R."/>
            <person name="Hildebrand F."/>
            <person name="Pallen M.J."/>
        </authorList>
    </citation>
    <scope>NUCLEOTIDE SEQUENCE</scope>
    <source>
        <strain evidence="11">ChiSxjej6B18-287</strain>
    </source>
</reference>
<evidence type="ECO:0000256" key="3">
    <source>
        <dbReference type="ARBA" id="ARBA00022692"/>
    </source>
</evidence>
<dbReference type="SUPFAM" id="SSF52540">
    <property type="entry name" value="P-loop containing nucleoside triphosphate hydrolases"/>
    <property type="match status" value="1"/>
</dbReference>
<dbReference type="GO" id="GO:0005524">
    <property type="term" value="F:ATP binding"/>
    <property type="evidence" value="ECO:0007669"/>
    <property type="project" value="UniProtKB-KW"/>
</dbReference>
<organism evidence="11 12">
    <name type="scientific">Candidatus Blautia merdigallinarum</name>
    <dbReference type="NCBI Taxonomy" id="2838495"/>
    <lineage>
        <taxon>Bacteria</taxon>
        <taxon>Bacillati</taxon>
        <taxon>Bacillota</taxon>
        <taxon>Clostridia</taxon>
        <taxon>Lachnospirales</taxon>
        <taxon>Lachnospiraceae</taxon>
        <taxon>Blautia</taxon>
    </lineage>
</organism>
<evidence type="ECO:0000256" key="6">
    <source>
        <dbReference type="ARBA" id="ARBA00022989"/>
    </source>
</evidence>
<evidence type="ECO:0000256" key="1">
    <source>
        <dbReference type="ARBA" id="ARBA00004651"/>
    </source>
</evidence>
<evidence type="ECO:0000256" key="7">
    <source>
        <dbReference type="ARBA" id="ARBA00023136"/>
    </source>
</evidence>
<sequence length="630" mass="70218">MSKTNDKPKVSAGTIKTAGRLMKYVTGPYKVQFIIVLICILMTSVSTIAVSLSLRFLLDDFILPLVGQQDPNFSELYKAMAVLACIFILGVIASFVYNRMMVIIGQGVLKKVRDEMFEHMQTLPIRYFDQNTNGSIMSLYTNDTDTLRQMINQSIPQVLMSSFTIVVTFISMVALSPILTVLAVLVILLMILVARFVGGNSGKYFIRQQIDLADVTGYVEEHMNGQRVIKVFNHERKTEEEFDKLNERLYESASSAHTFASMMGPIIGNMGNLQFVLTAIFGGVLSVAGVGGITLGVMASYLQFTRSFTQPFMQIAQQFNSIIMALAGAERIFHMIDEEPEVDDGYVTLVNARKNADGSLTECKERTGVWAWKHPHQADGSVTYTELKGDVRFFDMSFGYTDDHMVLHDLTLYAKPGQKVAFVGSTGAGKTTITNLINRFYDVQDGKIRYDGININKIKKADLRHSLGIVLQDTHLFTGTIMENIRYGKLDATDEEVYAAARLAHADQFINMLPKGYDTVLTGDGEELSQGQRQLLAIARAAIADPPVLILDEATSSIDTRTERIVQQGMDNLMKGRTVFVIAHRLSTIRNSDAIMVLEHGRIIERGTHKELLAMKGTYYQLYTGKLELS</sequence>
<dbReference type="EMBL" id="DWWV01000083">
    <property type="protein sequence ID" value="HJC10475.1"/>
    <property type="molecule type" value="Genomic_DNA"/>
</dbReference>
<keyword evidence="3 8" id="KW-0812">Transmembrane</keyword>
<dbReference type="PROSITE" id="PS50929">
    <property type="entry name" value="ABC_TM1F"/>
    <property type="match status" value="1"/>
</dbReference>
<evidence type="ECO:0000256" key="2">
    <source>
        <dbReference type="ARBA" id="ARBA00022448"/>
    </source>
</evidence>
<feature type="transmembrane region" description="Helical" evidence="8">
    <location>
        <begin position="76"/>
        <end position="97"/>
    </location>
</feature>
<keyword evidence="7 8" id="KW-0472">Membrane</keyword>
<evidence type="ECO:0000259" key="10">
    <source>
        <dbReference type="PROSITE" id="PS50929"/>
    </source>
</evidence>
<dbReference type="FunFam" id="3.40.50.300:FF:000287">
    <property type="entry name" value="Multidrug ABC transporter ATP-binding protein"/>
    <property type="match status" value="1"/>
</dbReference>
<feature type="transmembrane region" description="Helical" evidence="8">
    <location>
        <begin position="181"/>
        <end position="198"/>
    </location>
</feature>
<feature type="domain" description="ABC transmembrane type-1" evidence="10">
    <location>
        <begin position="34"/>
        <end position="324"/>
    </location>
</feature>
<dbReference type="InterPro" id="IPR011527">
    <property type="entry name" value="ABC1_TM_dom"/>
</dbReference>
<feature type="transmembrane region" description="Helical" evidence="8">
    <location>
        <begin position="275"/>
        <end position="302"/>
    </location>
</feature>
<dbReference type="Gene3D" id="1.20.1560.10">
    <property type="entry name" value="ABC transporter type 1, transmembrane domain"/>
    <property type="match status" value="1"/>
</dbReference>
<feature type="domain" description="ABC transporter" evidence="9">
    <location>
        <begin position="391"/>
        <end position="625"/>
    </location>
</feature>
<evidence type="ECO:0000313" key="11">
    <source>
        <dbReference type="EMBL" id="HJC10475.1"/>
    </source>
</evidence>
<dbReference type="Gene3D" id="3.40.50.300">
    <property type="entry name" value="P-loop containing nucleotide triphosphate hydrolases"/>
    <property type="match status" value="1"/>
</dbReference>
<dbReference type="CDD" id="cd18547">
    <property type="entry name" value="ABC_6TM_Tm288_like"/>
    <property type="match status" value="1"/>
</dbReference>
<dbReference type="InterPro" id="IPR003593">
    <property type="entry name" value="AAA+_ATPase"/>
</dbReference>
<dbReference type="InterPro" id="IPR027417">
    <property type="entry name" value="P-loop_NTPase"/>
</dbReference>
<dbReference type="SUPFAM" id="SSF90123">
    <property type="entry name" value="ABC transporter transmembrane region"/>
    <property type="match status" value="1"/>
</dbReference>
<dbReference type="InterPro" id="IPR036640">
    <property type="entry name" value="ABC1_TM_sf"/>
</dbReference>
<keyword evidence="6 8" id="KW-1133">Transmembrane helix</keyword>
<dbReference type="PROSITE" id="PS50893">
    <property type="entry name" value="ABC_TRANSPORTER_2"/>
    <property type="match status" value="1"/>
</dbReference>
<dbReference type="InterPro" id="IPR039421">
    <property type="entry name" value="Type_1_exporter"/>
</dbReference>
<comment type="caution">
    <text evidence="11">The sequence shown here is derived from an EMBL/GenBank/DDBJ whole genome shotgun (WGS) entry which is preliminary data.</text>
</comment>
<dbReference type="InterPro" id="IPR003439">
    <property type="entry name" value="ABC_transporter-like_ATP-bd"/>
</dbReference>
<evidence type="ECO:0000256" key="4">
    <source>
        <dbReference type="ARBA" id="ARBA00022741"/>
    </source>
</evidence>